<dbReference type="CDD" id="cd00067">
    <property type="entry name" value="GAL4"/>
    <property type="match status" value="1"/>
</dbReference>
<keyword evidence="4" id="KW-1185">Reference proteome</keyword>
<organism evidence="3 4">
    <name type="scientific">Ceraceosorus bombacis</name>
    <dbReference type="NCBI Taxonomy" id="401625"/>
    <lineage>
        <taxon>Eukaryota</taxon>
        <taxon>Fungi</taxon>
        <taxon>Dikarya</taxon>
        <taxon>Basidiomycota</taxon>
        <taxon>Ustilaginomycotina</taxon>
        <taxon>Exobasidiomycetes</taxon>
        <taxon>Ceraceosorales</taxon>
        <taxon>Ceraceosoraceae</taxon>
        <taxon>Ceraceosorus</taxon>
    </lineage>
</organism>
<accession>A0A0P1BDS6</accession>
<dbReference type="InterPro" id="IPR036864">
    <property type="entry name" value="Zn2-C6_fun-type_DNA-bd_sf"/>
</dbReference>
<dbReference type="EMBL" id="CCYA01000238">
    <property type="protein sequence ID" value="CEH13932.1"/>
    <property type="molecule type" value="Genomic_DNA"/>
</dbReference>
<evidence type="ECO:0000313" key="4">
    <source>
        <dbReference type="Proteomes" id="UP000054845"/>
    </source>
</evidence>
<dbReference type="GO" id="GO:0008270">
    <property type="term" value="F:zinc ion binding"/>
    <property type="evidence" value="ECO:0007669"/>
    <property type="project" value="InterPro"/>
</dbReference>
<dbReference type="SMART" id="SM00066">
    <property type="entry name" value="GAL4"/>
    <property type="match status" value="1"/>
</dbReference>
<proteinExistence type="predicted"/>
<evidence type="ECO:0000256" key="1">
    <source>
        <dbReference type="SAM" id="MobiDB-lite"/>
    </source>
</evidence>
<dbReference type="Pfam" id="PF00172">
    <property type="entry name" value="Zn_clus"/>
    <property type="match status" value="1"/>
</dbReference>
<dbReference type="SUPFAM" id="SSF57701">
    <property type="entry name" value="Zn2/Cys6 DNA-binding domain"/>
    <property type="match status" value="1"/>
</dbReference>
<dbReference type="Proteomes" id="UP000054845">
    <property type="component" value="Unassembled WGS sequence"/>
</dbReference>
<dbReference type="InterPro" id="IPR001138">
    <property type="entry name" value="Zn2Cys6_DnaBD"/>
</dbReference>
<evidence type="ECO:0000313" key="3">
    <source>
        <dbReference type="EMBL" id="CEH13932.1"/>
    </source>
</evidence>
<reference evidence="3 4" key="1">
    <citation type="submission" date="2014-09" db="EMBL/GenBank/DDBJ databases">
        <authorList>
            <person name="Magalhaes I.L.F."/>
            <person name="Oliveira U."/>
            <person name="Santos F.R."/>
            <person name="Vidigal T.H.D.A."/>
            <person name="Brescovit A.D."/>
            <person name="Santos A.J."/>
        </authorList>
    </citation>
    <scope>NUCLEOTIDE SEQUENCE [LARGE SCALE GENOMIC DNA]</scope>
</reference>
<dbReference type="AlphaFoldDB" id="A0A0P1BDS6"/>
<name>A0A0P1BDS6_9BASI</name>
<dbReference type="OrthoDB" id="1747771at2759"/>
<protein>
    <recommendedName>
        <fullName evidence="2">Zn(2)-C6 fungal-type domain-containing protein</fullName>
    </recommendedName>
</protein>
<feature type="region of interest" description="Disordered" evidence="1">
    <location>
        <begin position="81"/>
        <end position="108"/>
    </location>
</feature>
<dbReference type="Gene3D" id="4.10.240.10">
    <property type="entry name" value="Zn(2)-C6 fungal-type DNA-binding domain"/>
    <property type="match status" value="1"/>
</dbReference>
<dbReference type="GO" id="GO:0000981">
    <property type="term" value="F:DNA-binding transcription factor activity, RNA polymerase II-specific"/>
    <property type="evidence" value="ECO:0007669"/>
    <property type="project" value="InterPro"/>
</dbReference>
<sequence>MPRKSVERDRMQRSTAAEIDTQTKGKGIRTPSSGGSDSSSKKRKKGTRVRIAQACNFCRNHKRRCSGTLPCELCARRGRAKEDTHLKRPSHKLQVHESPLNLGATGNRRAGVGVESTEAEQIALRATTPWLRSQEALPWHIKAS</sequence>
<feature type="compositionally biased region" description="Basic and acidic residues" evidence="1">
    <location>
        <begin position="1"/>
        <end position="12"/>
    </location>
</feature>
<evidence type="ECO:0000259" key="2">
    <source>
        <dbReference type="SMART" id="SM00066"/>
    </source>
</evidence>
<feature type="domain" description="Zn(2)-C6 fungal-type" evidence="2">
    <location>
        <begin position="49"/>
        <end position="94"/>
    </location>
</feature>
<feature type="region of interest" description="Disordered" evidence="1">
    <location>
        <begin position="1"/>
        <end position="48"/>
    </location>
</feature>